<evidence type="ECO:0000256" key="2">
    <source>
        <dbReference type="ARBA" id="ARBA00004236"/>
    </source>
</evidence>
<dbReference type="PANTHER" id="PTHR45436">
    <property type="entry name" value="SENSOR HISTIDINE KINASE YKOH"/>
    <property type="match status" value="1"/>
</dbReference>
<dbReference type="Pfam" id="PF00512">
    <property type="entry name" value="HisKA"/>
    <property type="match status" value="1"/>
</dbReference>
<dbReference type="GO" id="GO:0005886">
    <property type="term" value="C:plasma membrane"/>
    <property type="evidence" value="ECO:0007669"/>
    <property type="project" value="UniProtKB-SubCell"/>
</dbReference>
<organism evidence="13 14">
    <name type="scientific">Streptomyces olivochromogenes</name>
    <dbReference type="NCBI Taxonomy" id="1963"/>
    <lineage>
        <taxon>Bacteria</taxon>
        <taxon>Bacillati</taxon>
        <taxon>Actinomycetota</taxon>
        <taxon>Actinomycetes</taxon>
        <taxon>Kitasatosporales</taxon>
        <taxon>Streptomycetaceae</taxon>
        <taxon>Streptomyces</taxon>
    </lineage>
</organism>
<dbReference type="Proteomes" id="UP000217446">
    <property type="component" value="Unassembled WGS sequence"/>
</dbReference>
<keyword evidence="7 13" id="KW-0418">Kinase</keyword>
<evidence type="ECO:0000256" key="7">
    <source>
        <dbReference type="ARBA" id="ARBA00022777"/>
    </source>
</evidence>
<feature type="region of interest" description="Disordered" evidence="11">
    <location>
        <begin position="1"/>
        <end position="21"/>
    </location>
</feature>
<dbReference type="CDD" id="cd00082">
    <property type="entry name" value="HisKA"/>
    <property type="match status" value="1"/>
</dbReference>
<gene>
    <name evidence="13" type="primary">tcrY</name>
    <name evidence="13" type="ORF">SO3561_07876</name>
</gene>
<comment type="catalytic activity">
    <reaction evidence="1">
        <text>ATP + protein L-histidine = ADP + protein N-phospho-L-histidine.</text>
        <dbReference type="EC" id="2.7.13.3"/>
    </reaction>
</comment>
<dbReference type="EC" id="2.7.13.3" evidence="3"/>
<dbReference type="SMART" id="SM00387">
    <property type="entry name" value="HATPase_c"/>
    <property type="match status" value="1"/>
</dbReference>
<evidence type="ECO:0000256" key="9">
    <source>
        <dbReference type="ARBA" id="ARBA00023012"/>
    </source>
</evidence>
<evidence type="ECO:0000256" key="11">
    <source>
        <dbReference type="SAM" id="MobiDB-lite"/>
    </source>
</evidence>
<reference evidence="14" key="1">
    <citation type="submission" date="2017-05" db="EMBL/GenBank/DDBJ databases">
        <title>Streptomyces olivochromogenes NBRC 3561 whole genome shotgun sequence.</title>
        <authorList>
            <person name="Dohra H."/>
            <person name="Kodani S."/>
        </authorList>
    </citation>
    <scope>NUCLEOTIDE SEQUENCE [LARGE SCALE GENOMIC DNA]</scope>
    <source>
        <strain evidence="14">NBRC 3561</strain>
    </source>
</reference>
<dbReference type="SUPFAM" id="SSF47384">
    <property type="entry name" value="Homodimeric domain of signal transducing histidine kinase"/>
    <property type="match status" value="1"/>
</dbReference>
<dbReference type="Gene3D" id="1.10.287.130">
    <property type="match status" value="1"/>
</dbReference>
<dbReference type="STRING" id="1963.AQJ27_42405"/>
<dbReference type="InterPro" id="IPR036097">
    <property type="entry name" value="HisK_dim/P_sf"/>
</dbReference>
<dbReference type="InterPro" id="IPR004358">
    <property type="entry name" value="Sig_transdc_His_kin-like_C"/>
</dbReference>
<dbReference type="CDD" id="cd00075">
    <property type="entry name" value="HATPase"/>
    <property type="match status" value="1"/>
</dbReference>
<dbReference type="InterPro" id="IPR036890">
    <property type="entry name" value="HATPase_C_sf"/>
</dbReference>
<keyword evidence="6" id="KW-0812">Transmembrane</keyword>
<dbReference type="AlphaFoldDB" id="A0A250VQF5"/>
<dbReference type="FunFam" id="1.10.287.130:FF:000001">
    <property type="entry name" value="Two-component sensor histidine kinase"/>
    <property type="match status" value="1"/>
</dbReference>
<dbReference type="RefSeq" id="WP_067381592.1">
    <property type="nucleotide sequence ID" value="NZ_BDQI01000025.1"/>
</dbReference>
<evidence type="ECO:0000256" key="4">
    <source>
        <dbReference type="ARBA" id="ARBA00022553"/>
    </source>
</evidence>
<proteinExistence type="predicted"/>
<dbReference type="Pfam" id="PF02518">
    <property type="entry name" value="HATPase_c"/>
    <property type="match status" value="1"/>
</dbReference>
<dbReference type="InterPro" id="IPR003594">
    <property type="entry name" value="HATPase_dom"/>
</dbReference>
<dbReference type="PROSITE" id="PS50109">
    <property type="entry name" value="HIS_KIN"/>
    <property type="match status" value="1"/>
</dbReference>
<dbReference type="PRINTS" id="PR00344">
    <property type="entry name" value="BCTRLSENSOR"/>
</dbReference>
<dbReference type="InterPro" id="IPR003661">
    <property type="entry name" value="HisK_dim/P_dom"/>
</dbReference>
<keyword evidence="5 13" id="KW-0808">Transferase</keyword>
<dbReference type="InterPro" id="IPR050428">
    <property type="entry name" value="TCS_sensor_his_kinase"/>
</dbReference>
<keyword evidence="9" id="KW-0902">Two-component regulatory system</keyword>
<evidence type="ECO:0000256" key="10">
    <source>
        <dbReference type="ARBA" id="ARBA00023136"/>
    </source>
</evidence>
<evidence type="ECO:0000313" key="13">
    <source>
        <dbReference type="EMBL" id="GAX56309.1"/>
    </source>
</evidence>
<comment type="caution">
    <text evidence="13">The sequence shown here is derived from an EMBL/GenBank/DDBJ whole genome shotgun (WGS) entry which is preliminary data.</text>
</comment>
<name>A0A250VQF5_STROL</name>
<keyword evidence="14" id="KW-1185">Reference proteome</keyword>
<comment type="subcellular location">
    <subcellularLocation>
        <location evidence="2">Cell membrane</location>
    </subcellularLocation>
</comment>
<protein>
    <recommendedName>
        <fullName evidence="3">histidine kinase</fullName>
        <ecNumber evidence="3">2.7.13.3</ecNumber>
    </recommendedName>
</protein>
<evidence type="ECO:0000259" key="12">
    <source>
        <dbReference type="PROSITE" id="PS50109"/>
    </source>
</evidence>
<keyword evidence="10" id="KW-0472">Membrane</keyword>
<evidence type="ECO:0000313" key="14">
    <source>
        <dbReference type="Proteomes" id="UP000217446"/>
    </source>
</evidence>
<evidence type="ECO:0000256" key="5">
    <source>
        <dbReference type="ARBA" id="ARBA00022679"/>
    </source>
</evidence>
<dbReference type="EMBL" id="BDQI01000025">
    <property type="protein sequence ID" value="GAX56309.1"/>
    <property type="molecule type" value="Genomic_DNA"/>
</dbReference>
<dbReference type="InterPro" id="IPR005467">
    <property type="entry name" value="His_kinase_dom"/>
</dbReference>
<dbReference type="PANTHER" id="PTHR45436:SF5">
    <property type="entry name" value="SENSOR HISTIDINE KINASE TRCS"/>
    <property type="match status" value="1"/>
</dbReference>
<accession>A0A250VQF5</accession>
<dbReference type="Gene3D" id="3.30.565.10">
    <property type="entry name" value="Histidine kinase-like ATPase, C-terminal domain"/>
    <property type="match status" value="1"/>
</dbReference>
<evidence type="ECO:0000256" key="8">
    <source>
        <dbReference type="ARBA" id="ARBA00022989"/>
    </source>
</evidence>
<dbReference type="GO" id="GO:0000155">
    <property type="term" value="F:phosphorelay sensor kinase activity"/>
    <property type="evidence" value="ECO:0007669"/>
    <property type="project" value="InterPro"/>
</dbReference>
<keyword evidence="4" id="KW-0597">Phosphoprotein</keyword>
<keyword evidence="8" id="KW-1133">Transmembrane helix</keyword>
<evidence type="ECO:0000256" key="6">
    <source>
        <dbReference type="ARBA" id="ARBA00022692"/>
    </source>
</evidence>
<evidence type="ECO:0000256" key="3">
    <source>
        <dbReference type="ARBA" id="ARBA00012438"/>
    </source>
</evidence>
<feature type="domain" description="Histidine kinase" evidence="12">
    <location>
        <begin position="215"/>
        <end position="431"/>
    </location>
</feature>
<sequence length="431" mass="45251">MLGLTTGNPRDPHRAPPRPPVAAGSRAVALWLAATLVTLGTVAALSAQALGHHLVLRTDEEIEKYRGVQLSEAVGVTGPNGRSALDRSCLILVLDRTGRVTERYAGAPGLPSFPALAPARLAALAARGHPVGIGGTYRALVVRPRGPAPDRDRAYVVIARSMADAHQAVTRLLRAEAAASLVLLAAVAGGARWLGGRAARQRLDSERRLREFLAAAGHELRNPLTTISGYAQLARVGHPSSERMREEAFGRMSTEVERMTSLIDELVLLSELDLGRSLQVRCVDLAELCRAAVTAARDCHPDRPVRLLVAPGEHTVAGDPLRLHQVVANLLANARTHTPPGTTTTLGLGTEDDHRVIEVTDDGPGVPDALRARIFDRFVRGEGASAGGGGSTGSGLGLSIVAAIAAAHGGTVTLEPSARGAWFRVRLPAGP</sequence>
<evidence type="ECO:0000256" key="1">
    <source>
        <dbReference type="ARBA" id="ARBA00000085"/>
    </source>
</evidence>
<dbReference type="SMART" id="SM00388">
    <property type="entry name" value="HisKA"/>
    <property type="match status" value="1"/>
</dbReference>
<dbReference type="SUPFAM" id="SSF55874">
    <property type="entry name" value="ATPase domain of HSP90 chaperone/DNA topoisomerase II/histidine kinase"/>
    <property type="match status" value="1"/>
</dbReference>